<dbReference type="Pfam" id="PF13602">
    <property type="entry name" value="ADH_zinc_N_2"/>
    <property type="match status" value="1"/>
</dbReference>
<proteinExistence type="predicted"/>
<dbReference type="GO" id="GO:0005739">
    <property type="term" value="C:mitochondrion"/>
    <property type="evidence" value="ECO:0007669"/>
    <property type="project" value="TreeGrafter"/>
</dbReference>
<dbReference type="InterPro" id="IPR011032">
    <property type="entry name" value="GroES-like_sf"/>
</dbReference>
<dbReference type="PROSITE" id="PS01162">
    <property type="entry name" value="QOR_ZETA_CRYSTAL"/>
    <property type="match status" value="1"/>
</dbReference>
<dbReference type="SMART" id="SM00829">
    <property type="entry name" value="PKS_ER"/>
    <property type="match status" value="1"/>
</dbReference>
<dbReference type="SUPFAM" id="SSF50129">
    <property type="entry name" value="GroES-like"/>
    <property type="match status" value="1"/>
</dbReference>
<name>A0A1V9YRZ0_ACHHY</name>
<dbReference type="InterPro" id="IPR013154">
    <property type="entry name" value="ADH-like_N"/>
</dbReference>
<organism evidence="3 4">
    <name type="scientific">Achlya hypogyna</name>
    <name type="common">Oomycete</name>
    <name type="synonym">Protoachlya hypogyna</name>
    <dbReference type="NCBI Taxonomy" id="1202772"/>
    <lineage>
        <taxon>Eukaryota</taxon>
        <taxon>Sar</taxon>
        <taxon>Stramenopiles</taxon>
        <taxon>Oomycota</taxon>
        <taxon>Saprolegniomycetes</taxon>
        <taxon>Saprolegniales</taxon>
        <taxon>Achlyaceae</taxon>
        <taxon>Achlya</taxon>
    </lineage>
</organism>
<sequence length="315" mass="33082">MRALLYNFFSSKGRWFNPDAAKPVVGATDSVVVQIKAASINPLDYKLPALFYHGTGVGGDFAGVVTAVSPDVTSLAVGDRVFGKSGGSLAEFALCKASQIAVLPASFSFVEGAALPTTYVTGYQVLAKHGFQKGQSLLILGASGGCGTAAIQIAKGLGAREIIGVCSKANEGLITSLGATGMIDYKTQSITDPEFLGHFDFVYDAASGSGGGEDYLLDAQKVLNAKGTYVTINGHPSMWIRHFLGLSQYKENVHLLLADKNTADFTAVAALLEAEKAKPIIDSTFPFSPEGIEDAFAKLNSRRSKGKIVVVVSED</sequence>
<evidence type="ECO:0000256" key="1">
    <source>
        <dbReference type="ARBA" id="ARBA00023002"/>
    </source>
</evidence>
<dbReference type="EMBL" id="JNBR01001384">
    <property type="protein sequence ID" value="OQR88323.1"/>
    <property type="molecule type" value="Genomic_DNA"/>
</dbReference>
<dbReference type="AlphaFoldDB" id="A0A1V9YRZ0"/>
<evidence type="ECO:0000313" key="4">
    <source>
        <dbReference type="Proteomes" id="UP000243579"/>
    </source>
</evidence>
<dbReference type="CDD" id="cd08267">
    <property type="entry name" value="MDR1"/>
    <property type="match status" value="1"/>
</dbReference>
<dbReference type="Proteomes" id="UP000243579">
    <property type="component" value="Unassembled WGS sequence"/>
</dbReference>
<dbReference type="Gene3D" id="3.40.50.720">
    <property type="entry name" value="NAD(P)-binding Rossmann-like Domain"/>
    <property type="match status" value="1"/>
</dbReference>
<keyword evidence="1" id="KW-0560">Oxidoreductase</keyword>
<dbReference type="Gene3D" id="3.90.180.10">
    <property type="entry name" value="Medium-chain alcohol dehydrogenases, catalytic domain"/>
    <property type="match status" value="1"/>
</dbReference>
<keyword evidence="4" id="KW-1185">Reference proteome</keyword>
<dbReference type="SUPFAM" id="SSF51735">
    <property type="entry name" value="NAD(P)-binding Rossmann-fold domains"/>
    <property type="match status" value="1"/>
</dbReference>
<accession>A0A1V9YRZ0</accession>
<dbReference type="PANTHER" id="PTHR11695">
    <property type="entry name" value="ALCOHOL DEHYDROGENASE RELATED"/>
    <property type="match status" value="1"/>
</dbReference>
<dbReference type="PANTHER" id="PTHR11695:SF294">
    <property type="entry name" value="RETICULON-4-INTERACTING PROTEIN 1, MITOCHONDRIAL"/>
    <property type="match status" value="1"/>
</dbReference>
<dbReference type="STRING" id="1202772.A0A1V9YRZ0"/>
<feature type="domain" description="Enoyl reductase (ER)" evidence="2">
    <location>
        <begin position="13"/>
        <end position="310"/>
    </location>
</feature>
<dbReference type="InterPro" id="IPR050700">
    <property type="entry name" value="YIM1/Zinc_Alcohol_DH_Fams"/>
</dbReference>
<dbReference type="Pfam" id="PF08240">
    <property type="entry name" value="ADH_N"/>
    <property type="match status" value="1"/>
</dbReference>
<dbReference type="InterPro" id="IPR020843">
    <property type="entry name" value="ER"/>
</dbReference>
<evidence type="ECO:0000259" key="2">
    <source>
        <dbReference type="SMART" id="SM00829"/>
    </source>
</evidence>
<comment type="caution">
    <text evidence="3">The sequence shown here is derived from an EMBL/GenBank/DDBJ whole genome shotgun (WGS) entry which is preliminary data.</text>
</comment>
<evidence type="ECO:0000313" key="3">
    <source>
        <dbReference type="EMBL" id="OQR88323.1"/>
    </source>
</evidence>
<dbReference type="InterPro" id="IPR002364">
    <property type="entry name" value="Quin_OxRdtase/zeta-crystal_CS"/>
</dbReference>
<reference evidence="3 4" key="1">
    <citation type="journal article" date="2014" name="Genome Biol. Evol.">
        <title>The secreted proteins of Achlya hypogyna and Thraustotheca clavata identify the ancestral oomycete secretome and reveal gene acquisitions by horizontal gene transfer.</title>
        <authorList>
            <person name="Misner I."/>
            <person name="Blouin N."/>
            <person name="Leonard G."/>
            <person name="Richards T.A."/>
            <person name="Lane C.E."/>
        </authorList>
    </citation>
    <scope>NUCLEOTIDE SEQUENCE [LARGE SCALE GENOMIC DNA]</scope>
    <source>
        <strain evidence="3 4">ATCC 48635</strain>
    </source>
</reference>
<gene>
    <name evidence="3" type="ORF">ACHHYP_06882</name>
</gene>
<dbReference type="OrthoDB" id="201656at2759"/>
<dbReference type="GO" id="GO:0008270">
    <property type="term" value="F:zinc ion binding"/>
    <property type="evidence" value="ECO:0007669"/>
    <property type="project" value="InterPro"/>
</dbReference>
<dbReference type="InterPro" id="IPR036291">
    <property type="entry name" value="NAD(P)-bd_dom_sf"/>
</dbReference>
<protein>
    <recommendedName>
        <fullName evidence="2">Enoyl reductase (ER) domain-containing protein</fullName>
    </recommendedName>
</protein>
<dbReference type="GO" id="GO:0016491">
    <property type="term" value="F:oxidoreductase activity"/>
    <property type="evidence" value="ECO:0007669"/>
    <property type="project" value="UniProtKB-KW"/>
</dbReference>